<evidence type="ECO:0000256" key="2">
    <source>
        <dbReference type="SAM" id="MobiDB-lite"/>
    </source>
</evidence>
<evidence type="ECO:0000259" key="3">
    <source>
        <dbReference type="Pfam" id="PF03407"/>
    </source>
</evidence>
<dbReference type="GO" id="GO:0005794">
    <property type="term" value="C:Golgi apparatus"/>
    <property type="evidence" value="ECO:0007669"/>
    <property type="project" value="TreeGrafter"/>
</dbReference>
<dbReference type="GO" id="GO:0016757">
    <property type="term" value="F:glycosyltransferase activity"/>
    <property type="evidence" value="ECO:0007669"/>
    <property type="project" value="TreeGrafter"/>
</dbReference>
<name>A0A1X2HSL6_SYNRA</name>
<dbReference type="PANTHER" id="PTHR47032:SF1">
    <property type="entry name" value="UDP-D-XYLOSE:L-FUCOSE ALPHA-1,3-D-XYLOSYLTRANSFERASE-RELATED"/>
    <property type="match status" value="1"/>
</dbReference>
<evidence type="ECO:0000313" key="5">
    <source>
        <dbReference type="Proteomes" id="UP000242180"/>
    </source>
</evidence>
<dbReference type="PANTHER" id="PTHR47032">
    <property type="entry name" value="UDP-D-XYLOSE:L-FUCOSE ALPHA-1,3-D-XYLOSYLTRANSFERASE-RELATED"/>
    <property type="match status" value="1"/>
</dbReference>
<reference evidence="4 5" key="1">
    <citation type="submission" date="2016-07" db="EMBL/GenBank/DDBJ databases">
        <title>Pervasive Adenine N6-methylation of Active Genes in Fungi.</title>
        <authorList>
            <consortium name="DOE Joint Genome Institute"/>
            <person name="Mondo S.J."/>
            <person name="Dannebaum R.O."/>
            <person name="Kuo R.C."/>
            <person name="Labutti K."/>
            <person name="Haridas S."/>
            <person name="Kuo A."/>
            <person name="Salamov A."/>
            <person name="Ahrendt S.R."/>
            <person name="Lipzen A."/>
            <person name="Sullivan W."/>
            <person name="Andreopoulos W.B."/>
            <person name="Clum A."/>
            <person name="Lindquist E."/>
            <person name="Daum C."/>
            <person name="Ramamoorthy G.K."/>
            <person name="Gryganskyi A."/>
            <person name="Culley D."/>
            <person name="Magnuson J.K."/>
            <person name="James T.Y."/>
            <person name="O'Malley M.A."/>
            <person name="Stajich J.E."/>
            <person name="Spatafora J.W."/>
            <person name="Visel A."/>
            <person name="Grigoriev I.V."/>
        </authorList>
    </citation>
    <scope>NUCLEOTIDE SEQUENCE [LARGE SCALE GENOMIC DNA]</scope>
    <source>
        <strain evidence="4 5">NRRL 2496</strain>
    </source>
</reference>
<dbReference type="InterPro" id="IPR029044">
    <property type="entry name" value="Nucleotide-diphossugar_trans"/>
</dbReference>
<dbReference type="EMBL" id="MCGN01000001">
    <property type="protein sequence ID" value="ORZ02566.1"/>
    <property type="molecule type" value="Genomic_DNA"/>
</dbReference>
<dbReference type="Proteomes" id="UP000242180">
    <property type="component" value="Unassembled WGS sequence"/>
</dbReference>
<dbReference type="OrthoDB" id="2189463at2759"/>
<proteinExistence type="inferred from homology"/>
<dbReference type="AlphaFoldDB" id="A0A1X2HSL6"/>
<dbReference type="InParanoid" id="A0A1X2HSL6"/>
<keyword evidence="5" id="KW-1185">Reference proteome</keyword>
<comment type="similarity">
    <text evidence="1">Belongs to the glycosyltransferase 77 family.</text>
</comment>
<keyword evidence="4" id="KW-0808">Transferase</keyword>
<dbReference type="InterPro" id="IPR005069">
    <property type="entry name" value="Nucl-diP-sugar_transferase"/>
</dbReference>
<dbReference type="Gene3D" id="3.90.550.10">
    <property type="entry name" value="Spore Coat Polysaccharide Biosynthesis Protein SpsA, Chain A"/>
    <property type="match status" value="1"/>
</dbReference>
<evidence type="ECO:0000313" key="4">
    <source>
        <dbReference type="EMBL" id="ORZ02566.1"/>
    </source>
</evidence>
<gene>
    <name evidence="4" type="ORF">BCR43DRAFT_481749</name>
</gene>
<sequence>MSMDIVFKKRALTALLGVIFIVSLLGLTTSLFPAEQSDIVPASSETVISNEQNAAKSAIEPVTSEEEGAAAVQPSPSSVNADVDEGEDEDLVQVDTAPTHPDEWQAKDFGKLTGSLATMIEKNLRSHKILLTAVANGGMADYTLNWIESLKRTKQDDKFLVFAIDKELKEAMVAHGYEEHVVEIPPEWFHKQLSSDFAKWLDSSYTPITHAKTLVVERLLYHGVTVWFSDVDIVFTSPYIFDYLANKLTARKGGMTELLITQETEQKIVNSGFYLMRPSDTNKRILDDTIRIQDNEPKVTQQRAMNRVLDEMNLSYHDSPIALLDLALFPHGRHYFERNIPHKFGMEPMIVHANYRIGEEKKKSLQAANLWYL</sequence>
<feature type="domain" description="Nucleotide-diphospho-sugar transferase" evidence="3">
    <location>
        <begin position="157"/>
        <end position="362"/>
    </location>
</feature>
<protein>
    <submittedName>
        <fullName evidence="4">Nucleotide-diphospho-sugar transferase-domain-containing protein</fullName>
    </submittedName>
</protein>
<dbReference type="STRING" id="13706.A0A1X2HSL6"/>
<evidence type="ECO:0000256" key="1">
    <source>
        <dbReference type="ARBA" id="ARBA00007033"/>
    </source>
</evidence>
<feature type="region of interest" description="Disordered" evidence="2">
    <location>
        <begin position="64"/>
        <end position="88"/>
    </location>
</feature>
<dbReference type="InterPro" id="IPR052636">
    <property type="entry name" value="UDP-D-xylose:L-fucose_XylT"/>
</dbReference>
<accession>A0A1X2HSL6</accession>
<dbReference type="Pfam" id="PF03407">
    <property type="entry name" value="Nucleotid_trans"/>
    <property type="match status" value="1"/>
</dbReference>
<organism evidence="4 5">
    <name type="scientific">Syncephalastrum racemosum</name>
    <name type="common">Filamentous fungus</name>
    <dbReference type="NCBI Taxonomy" id="13706"/>
    <lineage>
        <taxon>Eukaryota</taxon>
        <taxon>Fungi</taxon>
        <taxon>Fungi incertae sedis</taxon>
        <taxon>Mucoromycota</taxon>
        <taxon>Mucoromycotina</taxon>
        <taxon>Mucoromycetes</taxon>
        <taxon>Mucorales</taxon>
        <taxon>Syncephalastraceae</taxon>
        <taxon>Syncephalastrum</taxon>
    </lineage>
</organism>
<dbReference type="SUPFAM" id="SSF53448">
    <property type="entry name" value="Nucleotide-diphospho-sugar transferases"/>
    <property type="match status" value="1"/>
</dbReference>
<comment type="caution">
    <text evidence="4">The sequence shown here is derived from an EMBL/GenBank/DDBJ whole genome shotgun (WGS) entry which is preliminary data.</text>
</comment>